<accession>A0ABY6CFE8</accession>
<dbReference type="Gene3D" id="3.90.320.10">
    <property type="match status" value="1"/>
</dbReference>
<organism evidence="2 3">
    <name type="scientific">Devosia neptuniae</name>
    <dbReference type="NCBI Taxonomy" id="191302"/>
    <lineage>
        <taxon>Bacteria</taxon>
        <taxon>Pseudomonadati</taxon>
        <taxon>Pseudomonadota</taxon>
        <taxon>Alphaproteobacteria</taxon>
        <taxon>Hyphomicrobiales</taxon>
        <taxon>Devosiaceae</taxon>
        <taxon>Devosia</taxon>
    </lineage>
</organism>
<protein>
    <submittedName>
        <fullName evidence="2">PD-(D/E)XK nuclease family protein</fullName>
    </submittedName>
</protein>
<name>A0ABY6CFE8_9HYPH</name>
<dbReference type="Proteomes" id="UP001061862">
    <property type="component" value="Chromosome"/>
</dbReference>
<dbReference type="RefSeq" id="WP_262170235.1">
    <property type="nucleotide sequence ID" value="NZ_CP104965.1"/>
</dbReference>
<evidence type="ECO:0000313" key="3">
    <source>
        <dbReference type="Proteomes" id="UP001061862"/>
    </source>
</evidence>
<dbReference type="EMBL" id="CP104965">
    <property type="protein sequence ID" value="UXN70934.1"/>
    <property type="molecule type" value="Genomic_DNA"/>
</dbReference>
<evidence type="ECO:0000313" key="2">
    <source>
        <dbReference type="EMBL" id="UXN70934.1"/>
    </source>
</evidence>
<keyword evidence="3" id="KW-1185">Reference proteome</keyword>
<dbReference type="InterPro" id="IPR038726">
    <property type="entry name" value="PDDEXK_AddAB-type"/>
</dbReference>
<dbReference type="Pfam" id="PF12705">
    <property type="entry name" value="PDDEXK_1"/>
    <property type="match status" value="1"/>
</dbReference>
<sequence length="318" mass="35157">MTPLPTPISPTVSAIYAAYEASRDNYEGRTISIGTLAEECERALFYSFRWASEPEQFEGQRLRLFATGLVEEDRVIADLRAIGCEVVDVDESTGRQITVTACGSHVRGKLDAEIVGLPEAPSKIHVGEFKSHNAKSFAALKKDKLRKSKPLHFGQLMTYMYLRGRDRGIYVAVNKDTDEIYAERVNLDVEYVIRLLARAQRIIDANDPPAKLHEDPNAKMAFACGWCRHRPICHEHAPARTNCRTCLYSSPTEGGSWACGRFNTPLSAEAQAEGCPSHLTLPGLVAGEQIDADEDLETVTYKMHATGEIWIDGGQNAG</sequence>
<proteinExistence type="predicted"/>
<gene>
    <name evidence="2" type="ORF">N8A98_07025</name>
</gene>
<reference evidence="2 3" key="1">
    <citation type="submission" date="2022-09" db="EMBL/GenBank/DDBJ databases">
        <title>Interaction between co-microsymbionts with complementary sets of symbiotic genes in legume-rhizobium systems.</title>
        <authorList>
            <person name="Safronova V."/>
            <person name="Sazanova A."/>
            <person name="Afonin A."/>
            <person name="Chirak E."/>
        </authorList>
    </citation>
    <scope>NUCLEOTIDE SEQUENCE [LARGE SCALE GENOMIC DNA]</scope>
    <source>
        <strain evidence="2 3">A18/4-1</strain>
    </source>
</reference>
<evidence type="ECO:0000259" key="1">
    <source>
        <dbReference type="Pfam" id="PF12705"/>
    </source>
</evidence>
<dbReference type="InterPro" id="IPR011604">
    <property type="entry name" value="PDDEXK-like_dom_sf"/>
</dbReference>
<feature type="domain" description="PD-(D/E)XK endonuclease-like" evidence="1">
    <location>
        <begin position="59"/>
        <end position="234"/>
    </location>
</feature>